<evidence type="ECO:0000256" key="1">
    <source>
        <dbReference type="SAM" id="Coils"/>
    </source>
</evidence>
<gene>
    <name evidence="4" type="ORF">CLV98_102415</name>
</gene>
<evidence type="ECO:0000313" key="5">
    <source>
        <dbReference type="Proteomes" id="UP000245880"/>
    </source>
</evidence>
<keyword evidence="5" id="KW-1185">Reference proteome</keyword>
<dbReference type="Gene3D" id="1.10.10.10">
    <property type="entry name" value="Winged helix-like DNA-binding domain superfamily/Winged helix DNA-binding domain"/>
    <property type="match status" value="1"/>
</dbReference>
<dbReference type="SMART" id="SM00421">
    <property type="entry name" value="HTH_LUXR"/>
    <property type="match status" value="1"/>
</dbReference>
<dbReference type="InterPro" id="IPR011990">
    <property type="entry name" value="TPR-like_helical_dom_sf"/>
</dbReference>
<protein>
    <recommendedName>
        <fullName evidence="3">HTH luxR-type domain-containing protein</fullName>
    </recommendedName>
</protein>
<dbReference type="InterPro" id="IPR016032">
    <property type="entry name" value="Sig_transdc_resp-reg_C-effctor"/>
</dbReference>
<keyword evidence="2" id="KW-0472">Membrane</keyword>
<reference evidence="4 5" key="1">
    <citation type="submission" date="2018-03" db="EMBL/GenBank/DDBJ databases">
        <title>Genomic Encyclopedia of Archaeal and Bacterial Type Strains, Phase II (KMG-II): from individual species to whole genera.</title>
        <authorList>
            <person name="Goeker M."/>
        </authorList>
    </citation>
    <scope>NUCLEOTIDE SEQUENCE [LARGE SCALE GENOMIC DNA]</scope>
    <source>
        <strain evidence="4 5">DSM 100346</strain>
    </source>
</reference>
<dbReference type="EMBL" id="QGDT01000002">
    <property type="protein sequence ID" value="PWJ59581.1"/>
    <property type="molecule type" value="Genomic_DNA"/>
</dbReference>
<dbReference type="SUPFAM" id="SSF46894">
    <property type="entry name" value="C-terminal effector domain of the bipartite response regulators"/>
    <property type="match status" value="1"/>
</dbReference>
<keyword evidence="2" id="KW-1133">Transmembrane helix</keyword>
<feature type="coiled-coil region" evidence="1">
    <location>
        <begin position="314"/>
        <end position="428"/>
    </location>
</feature>
<comment type="caution">
    <text evidence="4">The sequence shown here is derived from an EMBL/GenBank/DDBJ whole genome shotgun (WGS) entry which is preliminary data.</text>
</comment>
<dbReference type="SMART" id="SM00028">
    <property type="entry name" value="TPR"/>
    <property type="match status" value="2"/>
</dbReference>
<dbReference type="Gene3D" id="1.25.40.10">
    <property type="entry name" value="Tetratricopeptide repeat domain"/>
    <property type="match status" value="2"/>
</dbReference>
<organism evidence="4 5">
    <name type="scientific">Dyadobacter jejuensis</name>
    <dbReference type="NCBI Taxonomy" id="1082580"/>
    <lineage>
        <taxon>Bacteria</taxon>
        <taxon>Pseudomonadati</taxon>
        <taxon>Bacteroidota</taxon>
        <taxon>Cytophagia</taxon>
        <taxon>Cytophagales</taxon>
        <taxon>Spirosomataceae</taxon>
        <taxon>Dyadobacter</taxon>
    </lineage>
</organism>
<evidence type="ECO:0000313" key="4">
    <source>
        <dbReference type="EMBL" id="PWJ59581.1"/>
    </source>
</evidence>
<name>A0A316AQ26_9BACT</name>
<dbReference type="GO" id="GO:0006355">
    <property type="term" value="P:regulation of DNA-templated transcription"/>
    <property type="evidence" value="ECO:0007669"/>
    <property type="project" value="InterPro"/>
</dbReference>
<keyword evidence="1" id="KW-0175">Coiled coil</keyword>
<dbReference type="InterPro" id="IPR019734">
    <property type="entry name" value="TPR_rpt"/>
</dbReference>
<dbReference type="GO" id="GO:0003677">
    <property type="term" value="F:DNA binding"/>
    <property type="evidence" value="ECO:0007669"/>
    <property type="project" value="InterPro"/>
</dbReference>
<accession>A0A316AQ26</accession>
<proteinExistence type="predicted"/>
<dbReference type="AlphaFoldDB" id="A0A316AQ26"/>
<dbReference type="SUPFAM" id="SSF48452">
    <property type="entry name" value="TPR-like"/>
    <property type="match status" value="2"/>
</dbReference>
<keyword evidence="2" id="KW-0812">Transmembrane</keyword>
<dbReference type="InterPro" id="IPR036388">
    <property type="entry name" value="WH-like_DNA-bd_sf"/>
</dbReference>
<evidence type="ECO:0000256" key="2">
    <source>
        <dbReference type="SAM" id="Phobius"/>
    </source>
</evidence>
<sequence length="531" mass="62167">MLLLAYPLLTFPVRSQSQMDLTPFMGKNSLSHTVTIDSTIQVLSAGITSSLKDQDTTKAISQMVILSDIYANNAMFGKSYDGYWSALLLADQSRDLPSKSLIYHGLGWLYSLYLRENLAIEYFNRSLQINKQFADSGQAPKTILLRDYYSLVTLHRKLNHIDIARQYLDSCRMIKDAPSTQPKRNAFHDAEEGYLLFLENKPTESLALLNETKLYFEKNQDSYLAILYSFLGDIYQSLGQYELSRRNYLASLQIIDRYKRHVDWKPGIYENLSENYHLAGDDRQAYRMMKLSKQFTEQQFGSRSSTNRELLEIKDQFRLEKERQQDLLQQQELEKLEGEKKIENLKAIILFISLIFLTFSGLLIYRYLRSKHKAEKKWLQQQQELERIKAREILEIKNKELTTSTLRIIEKEELLADLKEKLTNQKQQPNPGEINKLLKTIDTSTYNNWEEFEARFSSVNESFYKNLAEQFPNLSHSDKKICALIKLNFSSKDMARLLGISTESVHTTRYRVRKKLNLSREVNLYEFIQNL</sequence>
<dbReference type="Proteomes" id="UP000245880">
    <property type="component" value="Unassembled WGS sequence"/>
</dbReference>
<evidence type="ECO:0000259" key="3">
    <source>
        <dbReference type="SMART" id="SM00421"/>
    </source>
</evidence>
<feature type="domain" description="HTH luxR-type" evidence="3">
    <location>
        <begin position="471"/>
        <end position="528"/>
    </location>
</feature>
<dbReference type="InterPro" id="IPR000792">
    <property type="entry name" value="Tscrpt_reg_LuxR_C"/>
</dbReference>
<feature type="transmembrane region" description="Helical" evidence="2">
    <location>
        <begin position="347"/>
        <end position="368"/>
    </location>
</feature>